<dbReference type="PANTHER" id="PTHR46093">
    <property type="entry name" value="ACYL-COA-BINDING DOMAIN-CONTAINING PROTEIN 5"/>
    <property type="match status" value="1"/>
</dbReference>
<dbReference type="SUPFAM" id="SSF50965">
    <property type="entry name" value="Galactose oxidase, central domain"/>
    <property type="match status" value="1"/>
</dbReference>
<reference evidence="3 4" key="1">
    <citation type="journal article" date="2018" name="PLoS ONE">
        <title>The draft genome of Kipferlia bialata reveals reductive genome evolution in fornicate parasites.</title>
        <authorList>
            <person name="Tanifuji G."/>
            <person name="Takabayashi S."/>
            <person name="Kume K."/>
            <person name="Takagi M."/>
            <person name="Nakayama T."/>
            <person name="Kamikawa R."/>
            <person name="Inagaki Y."/>
            <person name="Hashimoto T."/>
        </authorList>
    </citation>
    <scope>NUCLEOTIDE SEQUENCE [LARGE SCALE GENOMIC DNA]</scope>
    <source>
        <strain evidence="3">NY0173</strain>
    </source>
</reference>
<dbReference type="OrthoDB" id="6329155at2759"/>
<sequence length="202" mass="21760">MSSLPDPVYRTVDVGFKGVMRPAMVYVGTLTAKGEIPEISALQPGDVYQVLVLGGNSVNPNHHCMLVTLDHETGRITSKVLQCPISTSIGYTPATRVLDTVYVFGGHTNANNLYAYSIEHNTFEKVEKRGEWPTARYGHSAFCLGGKLYVAGGSNVSDCWCYDPETGGWTREADAPVGFGCSATVTAGPCVQYPDQAMEAEL</sequence>
<dbReference type="Proteomes" id="UP000265618">
    <property type="component" value="Unassembled WGS sequence"/>
</dbReference>
<comment type="caution">
    <text evidence="3">The sequence shown here is derived from an EMBL/GenBank/DDBJ whole genome shotgun (WGS) entry which is preliminary data.</text>
</comment>
<dbReference type="InterPro" id="IPR006652">
    <property type="entry name" value="Kelch_1"/>
</dbReference>
<organism evidence="3 4">
    <name type="scientific">Kipferlia bialata</name>
    <dbReference type="NCBI Taxonomy" id="797122"/>
    <lineage>
        <taxon>Eukaryota</taxon>
        <taxon>Metamonada</taxon>
        <taxon>Carpediemonas-like organisms</taxon>
        <taxon>Kipferlia</taxon>
    </lineage>
</organism>
<gene>
    <name evidence="3" type="ORF">KIPB_010706</name>
</gene>
<dbReference type="InterPro" id="IPR015915">
    <property type="entry name" value="Kelch-typ_b-propeller"/>
</dbReference>
<proteinExistence type="predicted"/>
<evidence type="ECO:0000313" key="3">
    <source>
        <dbReference type="EMBL" id="GIQ88458.1"/>
    </source>
</evidence>
<dbReference type="EMBL" id="BDIP01004083">
    <property type="protein sequence ID" value="GIQ88458.1"/>
    <property type="molecule type" value="Genomic_DNA"/>
</dbReference>
<dbReference type="Pfam" id="PF24681">
    <property type="entry name" value="Kelch_KLHDC2_KLHL20_DRC7"/>
    <property type="match status" value="1"/>
</dbReference>
<dbReference type="SMART" id="SM00612">
    <property type="entry name" value="Kelch"/>
    <property type="match status" value="2"/>
</dbReference>
<name>A0A9K3D3F4_9EUKA</name>
<accession>A0A9K3D3F4</accession>
<evidence type="ECO:0000256" key="1">
    <source>
        <dbReference type="ARBA" id="ARBA00022441"/>
    </source>
</evidence>
<keyword evidence="1" id="KW-0880">Kelch repeat</keyword>
<dbReference type="AlphaFoldDB" id="A0A9K3D3F4"/>
<dbReference type="InterPro" id="IPR011043">
    <property type="entry name" value="Gal_Oxase/kelch_b-propeller"/>
</dbReference>
<keyword evidence="2" id="KW-0677">Repeat</keyword>
<protein>
    <submittedName>
        <fullName evidence="3">Uncharacterized protein</fullName>
    </submittedName>
</protein>
<evidence type="ECO:0000256" key="2">
    <source>
        <dbReference type="ARBA" id="ARBA00022737"/>
    </source>
</evidence>
<dbReference type="Gene3D" id="2.120.10.80">
    <property type="entry name" value="Kelch-type beta propeller"/>
    <property type="match status" value="1"/>
</dbReference>
<evidence type="ECO:0000313" key="4">
    <source>
        <dbReference type="Proteomes" id="UP000265618"/>
    </source>
</evidence>
<keyword evidence="4" id="KW-1185">Reference proteome</keyword>
<dbReference type="PANTHER" id="PTHR46093:SF18">
    <property type="entry name" value="FIBRONECTIN TYPE-III DOMAIN-CONTAINING PROTEIN"/>
    <property type="match status" value="1"/>
</dbReference>